<comment type="caution">
    <text evidence="2">The sequence shown here is derived from an EMBL/GenBank/DDBJ whole genome shotgun (WGS) entry which is preliminary data.</text>
</comment>
<dbReference type="EMBL" id="JBHSGF010000006">
    <property type="protein sequence ID" value="MFC4555468.1"/>
    <property type="molecule type" value="Genomic_DNA"/>
</dbReference>
<dbReference type="PANTHER" id="PTHR10091">
    <property type="entry name" value="ALDOSE-1-EPIMERASE"/>
    <property type="match status" value="1"/>
</dbReference>
<dbReference type="Proteomes" id="UP001595955">
    <property type="component" value="Unassembled WGS sequence"/>
</dbReference>
<evidence type="ECO:0000313" key="2">
    <source>
        <dbReference type="EMBL" id="MFC4555468.1"/>
    </source>
</evidence>
<dbReference type="InterPro" id="IPR014718">
    <property type="entry name" value="GH-type_carb-bd"/>
</dbReference>
<sequence length="343" mass="36725">MTHADVTMGGIPTVVLEHDGARLEVAAVGATVLSWSVPGPDGGRVELAESYRSAEELEVNESAAFAVMAPFSNRIMGGTYRFDGVDYDLRPGLREGEDEVIHGLVRRARWDVEEPDPASDGASDEPSDGASDGAGAATLTLTTTIRDQPGYPFPVDVRVTYTLGARTLGFDLAATNVGASDAPVSLGWHPYFRLPGHDVVDGLELTVPGRLRIVARENYPLDGDAAYAVVPDGVAAWRPIGTEELDVAFVLPETDDVRTVARSTSSGDELEVRQDGREAHVMHVYTGDTLSERQRQSLAMEPVGLMTNAFNRPDCAAALPLAPGATRRLRASVEYRPGGREGR</sequence>
<dbReference type="InterPro" id="IPR011013">
    <property type="entry name" value="Gal_mutarotase_sf_dom"/>
</dbReference>
<dbReference type="Gene3D" id="2.70.98.10">
    <property type="match status" value="1"/>
</dbReference>
<dbReference type="CDD" id="cd01081">
    <property type="entry name" value="Aldose_epim"/>
    <property type="match status" value="1"/>
</dbReference>
<protein>
    <submittedName>
        <fullName evidence="2">Aldose 1-epimerase</fullName>
    </submittedName>
</protein>
<dbReference type="PANTHER" id="PTHR10091:SF0">
    <property type="entry name" value="GALACTOSE MUTAROTASE"/>
    <property type="match status" value="1"/>
</dbReference>
<dbReference type="InterPro" id="IPR008183">
    <property type="entry name" value="Aldose_1/G6P_1-epimerase"/>
</dbReference>
<evidence type="ECO:0000313" key="3">
    <source>
        <dbReference type="Proteomes" id="UP001595955"/>
    </source>
</evidence>
<keyword evidence="3" id="KW-1185">Reference proteome</keyword>
<reference evidence="3" key="1">
    <citation type="journal article" date="2019" name="Int. J. Syst. Evol. Microbiol.">
        <title>The Global Catalogue of Microorganisms (GCM) 10K type strain sequencing project: providing services to taxonomists for standard genome sequencing and annotation.</title>
        <authorList>
            <consortium name="The Broad Institute Genomics Platform"/>
            <consortium name="The Broad Institute Genome Sequencing Center for Infectious Disease"/>
            <person name="Wu L."/>
            <person name="Ma J."/>
        </authorList>
    </citation>
    <scope>NUCLEOTIDE SEQUENCE [LARGE SCALE GENOMIC DNA]</scope>
    <source>
        <strain evidence="3">JCM 3369</strain>
    </source>
</reference>
<feature type="compositionally biased region" description="Acidic residues" evidence="1">
    <location>
        <begin position="113"/>
        <end position="127"/>
    </location>
</feature>
<feature type="region of interest" description="Disordered" evidence="1">
    <location>
        <begin position="112"/>
        <end position="135"/>
    </location>
</feature>
<dbReference type="SUPFAM" id="SSF74650">
    <property type="entry name" value="Galactose mutarotase-like"/>
    <property type="match status" value="1"/>
</dbReference>
<evidence type="ECO:0000256" key="1">
    <source>
        <dbReference type="SAM" id="MobiDB-lite"/>
    </source>
</evidence>
<accession>A0ABV9DB27</accession>
<proteinExistence type="predicted"/>
<organism evidence="2 3">
    <name type="scientific">Georgenia faecalis</name>
    <dbReference type="NCBI Taxonomy" id="2483799"/>
    <lineage>
        <taxon>Bacteria</taxon>
        <taxon>Bacillati</taxon>
        <taxon>Actinomycetota</taxon>
        <taxon>Actinomycetes</taxon>
        <taxon>Micrococcales</taxon>
        <taxon>Bogoriellaceae</taxon>
        <taxon>Georgenia</taxon>
    </lineage>
</organism>
<dbReference type="RefSeq" id="WP_127572996.1">
    <property type="nucleotide sequence ID" value="NZ_CP033325.1"/>
</dbReference>
<gene>
    <name evidence="2" type="ORF">ACFO3F_09440</name>
</gene>
<dbReference type="Pfam" id="PF01263">
    <property type="entry name" value="Aldose_epim"/>
    <property type="match status" value="1"/>
</dbReference>
<name>A0ABV9DB27_9MICO</name>